<dbReference type="AlphaFoldDB" id="A0A1F7F845"/>
<reference evidence="1 2" key="1">
    <citation type="journal article" date="2016" name="Nat. Commun.">
        <title>Thousands of microbial genomes shed light on interconnected biogeochemical processes in an aquifer system.</title>
        <authorList>
            <person name="Anantharaman K."/>
            <person name="Brown C.T."/>
            <person name="Hug L.A."/>
            <person name="Sharon I."/>
            <person name="Castelle C.J."/>
            <person name="Probst A.J."/>
            <person name="Thomas B.C."/>
            <person name="Singh A."/>
            <person name="Wilkins M.J."/>
            <person name="Karaoz U."/>
            <person name="Brodie E.L."/>
            <person name="Williams K.H."/>
            <person name="Hubbard S.S."/>
            <person name="Banfield J.F."/>
        </authorList>
    </citation>
    <scope>NUCLEOTIDE SEQUENCE [LARGE SCALE GENOMIC DNA]</scope>
</reference>
<accession>A0A1F7F845</accession>
<organism evidence="1 2">
    <name type="scientific">Candidatus Raymondbacteria bacterium RIFOXYD12_FULL_49_13</name>
    <dbReference type="NCBI Taxonomy" id="1817890"/>
    <lineage>
        <taxon>Bacteria</taxon>
        <taxon>Raymondiibacteriota</taxon>
    </lineage>
</organism>
<dbReference type="Proteomes" id="UP000179243">
    <property type="component" value="Unassembled WGS sequence"/>
</dbReference>
<dbReference type="EMBL" id="MFYX01000103">
    <property type="protein sequence ID" value="OGK02722.1"/>
    <property type="molecule type" value="Genomic_DNA"/>
</dbReference>
<evidence type="ECO:0000313" key="1">
    <source>
        <dbReference type="EMBL" id="OGK02722.1"/>
    </source>
</evidence>
<gene>
    <name evidence="1" type="ORF">A2519_09675</name>
</gene>
<name>A0A1F7F845_UNCRA</name>
<comment type="caution">
    <text evidence="1">The sequence shown here is derived from an EMBL/GenBank/DDBJ whole genome shotgun (WGS) entry which is preliminary data.</text>
</comment>
<evidence type="ECO:0000313" key="2">
    <source>
        <dbReference type="Proteomes" id="UP000179243"/>
    </source>
</evidence>
<sequence length="124" mass="14182">MKNLAKRKRIVSLRNQGKTFIEIAEIFGNCPYRVSGLYAEHMENLNECSKYPFRKYLSVRLRNALVHAFGVEILGKPEKMAEFGSGKLRSLKHFGKITVSELGVALEKFGYISDKKSWLNTKNP</sequence>
<proteinExistence type="predicted"/>
<protein>
    <submittedName>
        <fullName evidence="1">Uncharacterized protein</fullName>
    </submittedName>
</protein>